<proteinExistence type="predicted"/>
<evidence type="ECO:0000313" key="3">
    <source>
        <dbReference type="Proteomes" id="UP001141552"/>
    </source>
</evidence>
<feature type="transmembrane region" description="Helical" evidence="1">
    <location>
        <begin position="44"/>
        <end position="68"/>
    </location>
</feature>
<name>A0A9Q0JJL4_9ROSI</name>
<evidence type="ECO:0000256" key="1">
    <source>
        <dbReference type="SAM" id="Phobius"/>
    </source>
</evidence>
<comment type="caution">
    <text evidence="2">The sequence shown here is derived from an EMBL/GenBank/DDBJ whole genome shotgun (WGS) entry which is preliminary data.</text>
</comment>
<organism evidence="2 3">
    <name type="scientific">Turnera subulata</name>
    <dbReference type="NCBI Taxonomy" id="218843"/>
    <lineage>
        <taxon>Eukaryota</taxon>
        <taxon>Viridiplantae</taxon>
        <taxon>Streptophyta</taxon>
        <taxon>Embryophyta</taxon>
        <taxon>Tracheophyta</taxon>
        <taxon>Spermatophyta</taxon>
        <taxon>Magnoliopsida</taxon>
        <taxon>eudicotyledons</taxon>
        <taxon>Gunneridae</taxon>
        <taxon>Pentapetalae</taxon>
        <taxon>rosids</taxon>
        <taxon>fabids</taxon>
        <taxon>Malpighiales</taxon>
        <taxon>Passifloraceae</taxon>
        <taxon>Turnera</taxon>
    </lineage>
</organism>
<dbReference type="AlphaFoldDB" id="A0A9Q0JJL4"/>
<accession>A0A9Q0JJL4</accession>
<reference evidence="2" key="1">
    <citation type="submission" date="2022-02" db="EMBL/GenBank/DDBJ databases">
        <authorList>
            <person name="Henning P.M."/>
            <person name="McCubbin A.G."/>
            <person name="Shore J.S."/>
        </authorList>
    </citation>
    <scope>NUCLEOTIDE SEQUENCE</scope>
    <source>
        <strain evidence="2">F60SS</strain>
        <tissue evidence="2">Leaves</tissue>
    </source>
</reference>
<reference evidence="2" key="2">
    <citation type="journal article" date="2023" name="Plants (Basel)">
        <title>Annotation of the Turnera subulata (Passifloraceae) Draft Genome Reveals the S-Locus Evolved after the Divergence of Turneroideae from Passifloroideae in a Stepwise Manner.</title>
        <authorList>
            <person name="Henning P.M."/>
            <person name="Roalson E.H."/>
            <person name="Mir W."/>
            <person name="McCubbin A.G."/>
            <person name="Shore J.S."/>
        </authorList>
    </citation>
    <scope>NUCLEOTIDE SEQUENCE</scope>
    <source>
        <strain evidence="2">F60SS</strain>
    </source>
</reference>
<keyword evidence="1" id="KW-0472">Membrane</keyword>
<sequence length="77" mass="8621">MQNPPFKGGLESILRRTVPVLVHDSKGDVLVWVENVKLISFDKLWGRIVMVVMCPIIFVPLVSGVNTVEIFRLSSIS</sequence>
<keyword evidence="1" id="KW-0812">Transmembrane</keyword>
<keyword evidence="3" id="KW-1185">Reference proteome</keyword>
<protein>
    <submittedName>
        <fullName evidence="2">Uncharacterized protein</fullName>
    </submittedName>
</protein>
<gene>
    <name evidence="2" type="ORF">Tsubulata_041683</name>
</gene>
<keyword evidence="1" id="KW-1133">Transmembrane helix</keyword>
<evidence type="ECO:0000313" key="2">
    <source>
        <dbReference type="EMBL" id="KAJ4843452.1"/>
    </source>
</evidence>
<dbReference type="Proteomes" id="UP001141552">
    <property type="component" value="Unassembled WGS sequence"/>
</dbReference>
<feature type="non-terminal residue" evidence="2">
    <location>
        <position position="77"/>
    </location>
</feature>
<dbReference type="EMBL" id="JAKUCV010002230">
    <property type="protein sequence ID" value="KAJ4843452.1"/>
    <property type="molecule type" value="Genomic_DNA"/>
</dbReference>